<accession>L0DWN7</accession>
<dbReference type="KEGG" id="tni:TVNIR_1750"/>
<dbReference type="Gene3D" id="1.10.3480.10">
    <property type="entry name" value="TorD-like"/>
    <property type="match status" value="1"/>
</dbReference>
<dbReference type="GO" id="GO:0051082">
    <property type="term" value="F:unfolded protein binding"/>
    <property type="evidence" value="ECO:0007669"/>
    <property type="project" value="InterPro"/>
</dbReference>
<name>L0DWN7_THIND</name>
<dbReference type="SUPFAM" id="SSF89155">
    <property type="entry name" value="TorD-like"/>
    <property type="match status" value="1"/>
</dbReference>
<dbReference type="InterPro" id="IPR036411">
    <property type="entry name" value="TorD-like_sf"/>
</dbReference>
<dbReference type="EC" id="1.7.99.4" evidence="2"/>
<dbReference type="PANTHER" id="PTHR43680:SF2">
    <property type="entry name" value="NITRATE REDUCTASE MOLYBDENUM COFACTOR ASSEMBLY CHAPERONE NARJ"/>
    <property type="match status" value="1"/>
</dbReference>
<proteinExistence type="predicted"/>
<gene>
    <name evidence="2" type="primary">narJ [H]</name>
    <name evidence="2" type="ordered locus">TVNIR_1750</name>
</gene>
<dbReference type="InterPro" id="IPR003765">
    <property type="entry name" value="NO3_reductase_chaperone_NarJ"/>
</dbReference>
<dbReference type="EMBL" id="CP003989">
    <property type="protein sequence ID" value="AGA33412.1"/>
    <property type="molecule type" value="Genomic_DNA"/>
</dbReference>
<evidence type="ECO:0000313" key="2">
    <source>
        <dbReference type="EMBL" id="AGA33412.1"/>
    </source>
</evidence>
<dbReference type="PANTHER" id="PTHR43680">
    <property type="entry name" value="NITRATE REDUCTASE MOLYBDENUM COFACTOR ASSEMBLY CHAPERONE"/>
    <property type="match status" value="1"/>
</dbReference>
<dbReference type="InterPro" id="IPR020945">
    <property type="entry name" value="DMSO/NO3_reduct_chaperone"/>
</dbReference>
<dbReference type="GO" id="GO:0042128">
    <property type="term" value="P:nitrate assimilation"/>
    <property type="evidence" value="ECO:0007669"/>
    <property type="project" value="UniProtKB-KW"/>
</dbReference>
<keyword evidence="1" id="KW-0534">Nitrate assimilation</keyword>
<dbReference type="Pfam" id="PF02613">
    <property type="entry name" value="Nitrate_red_del"/>
    <property type="match status" value="1"/>
</dbReference>
<keyword evidence="2" id="KW-0560">Oxidoreductase</keyword>
<evidence type="ECO:0000313" key="3">
    <source>
        <dbReference type="Proteomes" id="UP000010809"/>
    </source>
</evidence>
<organism evidence="2 3">
    <name type="scientific">Thioalkalivibrio nitratireducens (strain DSM 14787 / UNIQEM 213 / ALEN2)</name>
    <dbReference type="NCBI Taxonomy" id="1255043"/>
    <lineage>
        <taxon>Bacteria</taxon>
        <taxon>Pseudomonadati</taxon>
        <taxon>Pseudomonadota</taxon>
        <taxon>Gammaproteobacteria</taxon>
        <taxon>Chromatiales</taxon>
        <taxon>Ectothiorhodospiraceae</taxon>
        <taxon>Thioalkalivibrio</taxon>
    </lineage>
</organism>
<dbReference type="HOGENOM" id="CLU_084469_0_1_6"/>
<sequence>MTDTDRIEPMKTLKVISRLLCYPRADLLGALEELAAAVEEERLLPPELRRRIGTLIAELRITDLYVLQEDYVNLFDRGRAVSLHLFEHVHGESRDRGQAMVDLVDLYRRHGFELSARELPDYLPLFLEFASERPVNEARELLGDAAPVLALIGERLALRGSRYGVLFDALLAFAGAPENLDEIREQAAAEGPDETVVNMDKYWEEEAVTFLAPGGCGSGQATEQPIHWVKPEPAGTVPAKQSVFGG</sequence>
<dbReference type="GO" id="GO:0016530">
    <property type="term" value="F:metallochaperone activity"/>
    <property type="evidence" value="ECO:0007669"/>
    <property type="project" value="TreeGrafter"/>
</dbReference>
<dbReference type="PATRIC" id="fig|1255043.3.peg.1773"/>
<dbReference type="NCBIfam" id="TIGR00684">
    <property type="entry name" value="narJ"/>
    <property type="match status" value="1"/>
</dbReference>
<dbReference type="GO" id="GO:0016491">
    <property type="term" value="F:oxidoreductase activity"/>
    <property type="evidence" value="ECO:0007669"/>
    <property type="project" value="UniProtKB-KW"/>
</dbReference>
<dbReference type="OrthoDB" id="8478585at2"/>
<keyword evidence="3" id="KW-1185">Reference proteome</keyword>
<dbReference type="AlphaFoldDB" id="L0DWN7"/>
<dbReference type="GO" id="GO:0051131">
    <property type="term" value="P:chaperone-mediated protein complex assembly"/>
    <property type="evidence" value="ECO:0007669"/>
    <property type="project" value="InterPro"/>
</dbReference>
<reference evidence="2" key="1">
    <citation type="submission" date="2015-12" db="EMBL/GenBank/DDBJ databases">
        <authorList>
            <person name="Tikhonova T.V."/>
            <person name="Pavlov A.R."/>
            <person name="Beletsky A.V."/>
            <person name="Mardanov A.V."/>
            <person name="Sorokin D.Y."/>
            <person name="Ravin N.V."/>
            <person name="Popov V.O."/>
        </authorList>
    </citation>
    <scope>NUCLEOTIDE SEQUENCE</scope>
    <source>
        <strain evidence="2">DSM 14787</strain>
    </source>
</reference>
<protein>
    <submittedName>
        <fullName evidence="2">Respiratory nitrate reductase delta chain</fullName>
        <ecNumber evidence="2">1.7.99.4</ecNumber>
    </submittedName>
</protein>
<dbReference type="Proteomes" id="UP000010809">
    <property type="component" value="Chromosome"/>
</dbReference>
<dbReference type="STRING" id="1255043.TVNIR_1750"/>
<dbReference type="eggNOG" id="COG2180">
    <property type="taxonomic scope" value="Bacteria"/>
</dbReference>
<dbReference type="RefSeq" id="WP_015258539.1">
    <property type="nucleotide sequence ID" value="NC_019902.2"/>
</dbReference>
<evidence type="ECO:0000256" key="1">
    <source>
        <dbReference type="ARBA" id="ARBA00023063"/>
    </source>
</evidence>